<dbReference type="EMBL" id="KL142389">
    <property type="protein sequence ID" value="KDR72199.1"/>
    <property type="molecule type" value="Genomic_DNA"/>
</dbReference>
<dbReference type="InterPro" id="IPR051055">
    <property type="entry name" value="PIF1_helicase"/>
</dbReference>
<dbReference type="Pfam" id="PF05970">
    <property type="entry name" value="PIF1"/>
    <property type="match status" value="1"/>
</dbReference>
<feature type="domain" description="DNA helicase Pif1-like DEAD-box helicase" evidence="2">
    <location>
        <begin position="95"/>
        <end position="214"/>
    </location>
</feature>
<keyword evidence="1" id="KW-0347">Helicase</keyword>
<dbReference type="Gene3D" id="3.40.50.300">
    <property type="entry name" value="P-loop containing nucleotide triphosphate hydrolases"/>
    <property type="match status" value="1"/>
</dbReference>
<keyword evidence="1" id="KW-0067">ATP-binding</keyword>
<evidence type="ECO:0000256" key="1">
    <source>
        <dbReference type="RuleBase" id="RU363044"/>
    </source>
</evidence>
<keyword evidence="1" id="KW-0234">DNA repair</keyword>
<protein>
    <recommendedName>
        <fullName evidence="1">ATP-dependent DNA helicase</fullName>
        <ecNumber evidence="1">5.6.2.3</ecNumber>
    </recommendedName>
</protein>
<dbReference type="GO" id="GO:0016787">
    <property type="term" value="F:hydrolase activity"/>
    <property type="evidence" value="ECO:0007669"/>
    <property type="project" value="UniProtKB-KW"/>
</dbReference>
<evidence type="ECO:0000313" key="4">
    <source>
        <dbReference type="Proteomes" id="UP000027222"/>
    </source>
</evidence>
<dbReference type="InterPro" id="IPR027417">
    <property type="entry name" value="P-loop_NTPase"/>
</dbReference>
<dbReference type="SUPFAM" id="SSF52540">
    <property type="entry name" value="P-loop containing nucleoside triphosphate hydrolases"/>
    <property type="match status" value="1"/>
</dbReference>
<dbReference type="AlphaFoldDB" id="A0A067SWX5"/>
<sequence length="225" mass="25378">MDSDPSDRKWKPNIELSPTGWKNLVKNARDALLKTLRVQGNKKDDIKKLNGLPAGYENGTTEIIRLLDAKYFLNDYQAKSRKAQQHIDHTAKKFKLNQEQERSFRIIANHASSLAPEQLKLYMGGMAGTGKSTVIHAVRKLFEKRKEAGRFIIMAPTGSAAAQLNGSTYHSMLGIRDSNMEGAYKNEATLIRDARERFAGVEYIIFDEISMLSCHDLYVISARLC</sequence>
<comment type="catalytic activity">
    <reaction evidence="1">
        <text>ATP + H2O = ADP + phosphate + H(+)</text>
        <dbReference type="Rhea" id="RHEA:13065"/>
        <dbReference type="ChEBI" id="CHEBI:15377"/>
        <dbReference type="ChEBI" id="CHEBI:15378"/>
        <dbReference type="ChEBI" id="CHEBI:30616"/>
        <dbReference type="ChEBI" id="CHEBI:43474"/>
        <dbReference type="ChEBI" id="CHEBI:456216"/>
        <dbReference type="EC" id="5.6.2.3"/>
    </reaction>
</comment>
<dbReference type="Proteomes" id="UP000027222">
    <property type="component" value="Unassembled WGS sequence"/>
</dbReference>
<dbReference type="GO" id="GO:0000723">
    <property type="term" value="P:telomere maintenance"/>
    <property type="evidence" value="ECO:0007669"/>
    <property type="project" value="InterPro"/>
</dbReference>
<keyword evidence="1" id="KW-0547">Nucleotide-binding</keyword>
<keyword evidence="4" id="KW-1185">Reference proteome</keyword>
<dbReference type="EC" id="5.6.2.3" evidence="1"/>
<dbReference type="HOGENOM" id="CLU_001613_2_0_1"/>
<gene>
    <name evidence="3" type="ORF">GALMADRAFT_74195</name>
</gene>
<comment type="cofactor">
    <cofactor evidence="1">
        <name>Mg(2+)</name>
        <dbReference type="ChEBI" id="CHEBI:18420"/>
    </cofactor>
</comment>
<evidence type="ECO:0000313" key="3">
    <source>
        <dbReference type="EMBL" id="KDR72199.1"/>
    </source>
</evidence>
<dbReference type="GO" id="GO:0043139">
    <property type="term" value="F:5'-3' DNA helicase activity"/>
    <property type="evidence" value="ECO:0007669"/>
    <property type="project" value="UniProtKB-EC"/>
</dbReference>
<dbReference type="GO" id="GO:0005524">
    <property type="term" value="F:ATP binding"/>
    <property type="evidence" value="ECO:0007669"/>
    <property type="project" value="UniProtKB-KW"/>
</dbReference>
<proteinExistence type="inferred from homology"/>
<keyword evidence="1" id="KW-0227">DNA damage</keyword>
<dbReference type="GO" id="GO:0006310">
    <property type="term" value="P:DNA recombination"/>
    <property type="evidence" value="ECO:0007669"/>
    <property type="project" value="UniProtKB-KW"/>
</dbReference>
<keyword evidence="1" id="KW-0378">Hydrolase</keyword>
<dbReference type="PANTHER" id="PTHR47642">
    <property type="entry name" value="ATP-DEPENDENT DNA HELICASE"/>
    <property type="match status" value="1"/>
</dbReference>
<comment type="similarity">
    <text evidence="1">Belongs to the helicase family.</text>
</comment>
<feature type="non-terminal residue" evidence="3">
    <location>
        <position position="225"/>
    </location>
</feature>
<name>A0A067SWX5_GALM3</name>
<evidence type="ECO:0000259" key="2">
    <source>
        <dbReference type="Pfam" id="PF05970"/>
    </source>
</evidence>
<dbReference type="GO" id="GO:0006281">
    <property type="term" value="P:DNA repair"/>
    <property type="evidence" value="ECO:0007669"/>
    <property type="project" value="UniProtKB-KW"/>
</dbReference>
<keyword evidence="1" id="KW-0233">DNA recombination</keyword>
<organism evidence="3 4">
    <name type="scientific">Galerina marginata (strain CBS 339.88)</name>
    <dbReference type="NCBI Taxonomy" id="685588"/>
    <lineage>
        <taxon>Eukaryota</taxon>
        <taxon>Fungi</taxon>
        <taxon>Dikarya</taxon>
        <taxon>Basidiomycota</taxon>
        <taxon>Agaricomycotina</taxon>
        <taxon>Agaricomycetes</taxon>
        <taxon>Agaricomycetidae</taxon>
        <taxon>Agaricales</taxon>
        <taxon>Agaricineae</taxon>
        <taxon>Strophariaceae</taxon>
        <taxon>Galerina</taxon>
    </lineage>
</organism>
<dbReference type="OrthoDB" id="432234at2759"/>
<accession>A0A067SWX5</accession>
<reference evidence="4" key="1">
    <citation type="journal article" date="2014" name="Proc. Natl. Acad. Sci. U.S.A.">
        <title>Extensive sampling of basidiomycete genomes demonstrates inadequacy of the white-rot/brown-rot paradigm for wood decay fungi.</title>
        <authorList>
            <person name="Riley R."/>
            <person name="Salamov A.A."/>
            <person name="Brown D.W."/>
            <person name="Nagy L.G."/>
            <person name="Floudas D."/>
            <person name="Held B.W."/>
            <person name="Levasseur A."/>
            <person name="Lombard V."/>
            <person name="Morin E."/>
            <person name="Otillar R."/>
            <person name="Lindquist E.A."/>
            <person name="Sun H."/>
            <person name="LaButti K.M."/>
            <person name="Schmutz J."/>
            <person name="Jabbour D."/>
            <person name="Luo H."/>
            <person name="Baker S.E."/>
            <person name="Pisabarro A.G."/>
            <person name="Walton J.D."/>
            <person name="Blanchette R.A."/>
            <person name="Henrissat B."/>
            <person name="Martin F."/>
            <person name="Cullen D."/>
            <person name="Hibbett D.S."/>
            <person name="Grigoriev I.V."/>
        </authorList>
    </citation>
    <scope>NUCLEOTIDE SEQUENCE [LARGE SCALE GENOMIC DNA]</scope>
    <source>
        <strain evidence="4">CBS 339.88</strain>
    </source>
</reference>
<dbReference type="InterPro" id="IPR010285">
    <property type="entry name" value="DNA_helicase_pif1-like_DEAD"/>
</dbReference>
<dbReference type="STRING" id="685588.A0A067SWX5"/>